<keyword evidence="4" id="KW-0689">Ribosomal protein</keyword>
<organism evidence="8 9">
    <name type="scientific">SAR324 cluster bacterium</name>
    <dbReference type="NCBI Taxonomy" id="2024889"/>
    <lineage>
        <taxon>Bacteria</taxon>
        <taxon>Deltaproteobacteria</taxon>
        <taxon>SAR324 cluster</taxon>
    </lineage>
</organism>
<dbReference type="GO" id="GO:0042274">
    <property type="term" value="P:ribosomal small subunit biogenesis"/>
    <property type="evidence" value="ECO:0007669"/>
    <property type="project" value="TreeGrafter"/>
</dbReference>
<dbReference type="AlphaFoldDB" id="A0A2A4SRN1"/>
<feature type="domain" description="RNA-binding S4" evidence="7">
    <location>
        <begin position="109"/>
        <end position="167"/>
    </location>
</feature>
<dbReference type="GO" id="GO:0019843">
    <property type="term" value="F:rRNA binding"/>
    <property type="evidence" value="ECO:0007669"/>
    <property type="project" value="UniProtKB-KW"/>
</dbReference>
<evidence type="ECO:0000256" key="4">
    <source>
        <dbReference type="ARBA" id="ARBA00022980"/>
    </source>
</evidence>
<evidence type="ECO:0000256" key="3">
    <source>
        <dbReference type="ARBA" id="ARBA00022884"/>
    </source>
</evidence>
<dbReference type="GO" id="GO:0003735">
    <property type="term" value="F:structural constituent of ribosome"/>
    <property type="evidence" value="ECO:0007669"/>
    <property type="project" value="TreeGrafter"/>
</dbReference>
<dbReference type="PANTHER" id="PTHR11831:SF4">
    <property type="entry name" value="SMALL RIBOSOMAL SUBUNIT PROTEIN US4M"/>
    <property type="match status" value="1"/>
</dbReference>
<dbReference type="PANTHER" id="PTHR11831">
    <property type="entry name" value="30S 40S RIBOSOMAL PROTEIN"/>
    <property type="match status" value="1"/>
</dbReference>
<reference evidence="9" key="1">
    <citation type="submission" date="2017-08" db="EMBL/GenBank/DDBJ databases">
        <title>A dynamic microbial community with high functional redundancy inhabits the cold, oxic subseafloor aquifer.</title>
        <authorList>
            <person name="Tully B.J."/>
            <person name="Wheat C.G."/>
            <person name="Glazer B.T."/>
            <person name="Huber J.A."/>
        </authorList>
    </citation>
    <scope>NUCLEOTIDE SEQUENCE [LARGE SCALE GENOMIC DNA]</scope>
</reference>
<dbReference type="InterPro" id="IPR002942">
    <property type="entry name" value="S4_RNA-bd"/>
</dbReference>
<evidence type="ECO:0000256" key="6">
    <source>
        <dbReference type="PROSITE-ProRule" id="PRU00182"/>
    </source>
</evidence>
<evidence type="ECO:0000256" key="2">
    <source>
        <dbReference type="ARBA" id="ARBA00022730"/>
    </source>
</evidence>
<dbReference type="InterPro" id="IPR018079">
    <property type="entry name" value="Ribosomal_uS4_CS"/>
</dbReference>
<dbReference type="CDD" id="cd00165">
    <property type="entry name" value="S4"/>
    <property type="match status" value="1"/>
</dbReference>
<dbReference type="GO" id="GO:0015935">
    <property type="term" value="C:small ribosomal subunit"/>
    <property type="evidence" value="ECO:0007669"/>
    <property type="project" value="TreeGrafter"/>
</dbReference>
<evidence type="ECO:0000259" key="7">
    <source>
        <dbReference type="SMART" id="SM00363"/>
    </source>
</evidence>
<comment type="caution">
    <text evidence="8">The sequence shown here is derived from an EMBL/GenBank/DDBJ whole genome shotgun (WGS) entry which is preliminary data.</text>
</comment>
<evidence type="ECO:0000313" key="9">
    <source>
        <dbReference type="Proteomes" id="UP000218113"/>
    </source>
</evidence>
<dbReference type="PROSITE" id="PS50889">
    <property type="entry name" value="S4"/>
    <property type="match status" value="1"/>
</dbReference>
<dbReference type="Pfam" id="PF01479">
    <property type="entry name" value="S4"/>
    <property type="match status" value="1"/>
</dbReference>
<dbReference type="PROSITE" id="PS00632">
    <property type="entry name" value="RIBOSOMAL_S4"/>
    <property type="match status" value="1"/>
</dbReference>
<protein>
    <recommendedName>
        <fullName evidence="7">RNA-binding S4 domain-containing protein</fullName>
    </recommendedName>
</protein>
<sequence>MGLHKIRPRLKKYLKIGASLKKDKPLTHKVSASTRIKLYSPDVKYLSSKWTNKLERHYKNKLDERRRLKFYFGFYRTSLLKKILKSAYKKNVTLRNSVKELEFCSVLERRLDVLLYRLGFVPTIFAAKQLISHKKVKVNNYATASFSRLLKKGDVVSFDLSTQVDIHLSLQNHFVKMDLNFTNLNQIEVSFKTLKLIVLTTKINLFSQTQQYSTLLR</sequence>
<evidence type="ECO:0000313" key="8">
    <source>
        <dbReference type="EMBL" id="PCI24066.1"/>
    </source>
</evidence>
<keyword evidence="5" id="KW-0687">Ribonucleoprotein</keyword>
<comment type="similarity">
    <text evidence="1">Belongs to the universal ribosomal protein uS4 family.</text>
</comment>
<evidence type="ECO:0000256" key="1">
    <source>
        <dbReference type="ARBA" id="ARBA00007465"/>
    </source>
</evidence>
<proteinExistence type="inferred from homology"/>
<keyword evidence="3 6" id="KW-0694">RNA-binding</keyword>
<dbReference type="Gene3D" id="3.10.290.10">
    <property type="entry name" value="RNA-binding S4 domain"/>
    <property type="match status" value="1"/>
</dbReference>
<dbReference type="SUPFAM" id="SSF55174">
    <property type="entry name" value="Alpha-L RNA-binding motif"/>
    <property type="match status" value="1"/>
</dbReference>
<keyword evidence="2 6" id="KW-0699">rRNA-binding</keyword>
<gene>
    <name evidence="8" type="ORF">COB67_11985</name>
</gene>
<dbReference type="Proteomes" id="UP000218113">
    <property type="component" value="Unassembled WGS sequence"/>
</dbReference>
<accession>A0A2A4SRN1</accession>
<dbReference type="InterPro" id="IPR036986">
    <property type="entry name" value="S4_RNA-bd_sf"/>
</dbReference>
<dbReference type="InterPro" id="IPR022801">
    <property type="entry name" value="Ribosomal_uS4"/>
</dbReference>
<name>A0A2A4SRN1_9DELT</name>
<dbReference type="SMART" id="SM00363">
    <property type="entry name" value="S4"/>
    <property type="match status" value="1"/>
</dbReference>
<dbReference type="EMBL" id="NVSR01000128">
    <property type="protein sequence ID" value="PCI24066.1"/>
    <property type="molecule type" value="Genomic_DNA"/>
</dbReference>
<evidence type="ECO:0000256" key="5">
    <source>
        <dbReference type="ARBA" id="ARBA00023274"/>
    </source>
</evidence>